<sequence length="149" mass="15877">MANQDPQPEIYTTTHTFDATGGAIAAFTSSTVSIFTNQANNEEVRLYAIAVEVQDDTTAAAATTEYDFAVTIGVGPNNVPSNSFDVGWLHNNIANGGQVLAFSSPILALFQQPLQITVTNNTQITAAEIRSVKVTLIGELAIQKIAARY</sequence>
<organism evidence="1">
    <name type="scientific">marine metagenome</name>
    <dbReference type="NCBI Taxonomy" id="408172"/>
    <lineage>
        <taxon>unclassified sequences</taxon>
        <taxon>metagenomes</taxon>
        <taxon>ecological metagenomes</taxon>
    </lineage>
</organism>
<dbReference type="EMBL" id="UINC01052943">
    <property type="protein sequence ID" value="SVB68866.1"/>
    <property type="molecule type" value="Genomic_DNA"/>
</dbReference>
<reference evidence="1" key="1">
    <citation type="submission" date="2018-05" db="EMBL/GenBank/DDBJ databases">
        <authorList>
            <person name="Lanie J.A."/>
            <person name="Ng W.-L."/>
            <person name="Kazmierczak K.M."/>
            <person name="Andrzejewski T.M."/>
            <person name="Davidsen T.M."/>
            <person name="Wayne K.J."/>
            <person name="Tettelin H."/>
            <person name="Glass J.I."/>
            <person name="Rusch D."/>
            <person name="Podicherti R."/>
            <person name="Tsui H.-C.T."/>
            <person name="Winkler M.E."/>
        </authorList>
    </citation>
    <scope>NUCLEOTIDE SEQUENCE</scope>
</reference>
<evidence type="ECO:0000313" key="1">
    <source>
        <dbReference type="EMBL" id="SVB68866.1"/>
    </source>
</evidence>
<proteinExistence type="predicted"/>
<accession>A0A382G0L4</accession>
<protein>
    <submittedName>
        <fullName evidence="1">Uncharacterized protein</fullName>
    </submittedName>
</protein>
<dbReference type="AlphaFoldDB" id="A0A382G0L4"/>
<gene>
    <name evidence="1" type="ORF">METZ01_LOCUS221720</name>
</gene>
<name>A0A382G0L4_9ZZZZ</name>